<evidence type="ECO:0000256" key="3">
    <source>
        <dbReference type="ARBA" id="ARBA00022801"/>
    </source>
</evidence>
<keyword evidence="1" id="KW-0645">Protease</keyword>
<comment type="caution">
    <text evidence="8">The sequence shown here is derived from an EMBL/GenBank/DDBJ whole genome shotgun (WGS) entry which is preliminary data.</text>
</comment>
<evidence type="ECO:0000256" key="2">
    <source>
        <dbReference type="ARBA" id="ARBA00022723"/>
    </source>
</evidence>
<keyword evidence="3" id="KW-0378">Hydrolase</keyword>
<evidence type="ECO:0000256" key="4">
    <source>
        <dbReference type="ARBA" id="ARBA00022833"/>
    </source>
</evidence>
<dbReference type="InterPro" id="IPR037518">
    <property type="entry name" value="MPN"/>
</dbReference>
<evidence type="ECO:0000259" key="7">
    <source>
        <dbReference type="PROSITE" id="PS50249"/>
    </source>
</evidence>
<keyword evidence="9" id="KW-1185">Reference proteome</keyword>
<dbReference type="InterPro" id="IPR010994">
    <property type="entry name" value="RuvA_2-like"/>
</dbReference>
<dbReference type="NCBIfam" id="NF000642">
    <property type="entry name" value="PRK00024.1"/>
    <property type="match status" value="1"/>
</dbReference>
<evidence type="ECO:0000256" key="5">
    <source>
        <dbReference type="ARBA" id="ARBA00023049"/>
    </source>
</evidence>
<dbReference type="RefSeq" id="WP_126463479.1">
    <property type="nucleotide sequence ID" value="NZ_AP018721.1"/>
</dbReference>
<evidence type="ECO:0000313" key="9">
    <source>
        <dbReference type="Proteomes" id="UP000295135"/>
    </source>
</evidence>
<dbReference type="PANTHER" id="PTHR30471:SF3">
    <property type="entry name" value="UPF0758 PROTEIN YEES-RELATED"/>
    <property type="match status" value="1"/>
</dbReference>
<organism evidence="8 9">
    <name type="scientific">Sulfuritortus calidifontis</name>
    <dbReference type="NCBI Taxonomy" id="1914471"/>
    <lineage>
        <taxon>Bacteria</taxon>
        <taxon>Pseudomonadati</taxon>
        <taxon>Pseudomonadota</taxon>
        <taxon>Betaproteobacteria</taxon>
        <taxon>Nitrosomonadales</taxon>
        <taxon>Thiobacillaceae</taxon>
        <taxon>Sulfuritortus</taxon>
    </lineage>
</organism>
<dbReference type="PROSITE" id="PS01302">
    <property type="entry name" value="UPF0758"/>
    <property type="match status" value="1"/>
</dbReference>
<accession>A0A4R3JYR4</accession>
<dbReference type="AlphaFoldDB" id="A0A4R3JYR4"/>
<dbReference type="Pfam" id="PF04002">
    <property type="entry name" value="RadC"/>
    <property type="match status" value="1"/>
</dbReference>
<dbReference type="InterPro" id="IPR020891">
    <property type="entry name" value="UPF0758_CS"/>
</dbReference>
<protein>
    <submittedName>
        <fullName evidence="8">DNA replication and repair protein RadC</fullName>
    </submittedName>
</protein>
<dbReference type="InterPro" id="IPR025657">
    <property type="entry name" value="RadC_JAB"/>
</dbReference>
<dbReference type="SUPFAM" id="SSF102712">
    <property type="entry name" value="JAB1/MPN domain"/>
    <property type="match status" value="1"/>
</dbReference>
<dbReference type="InterPro" id="IPR001405">
    <property type="entry name" value="UPF0758"/>
</dbReference>
<evidence type="ECO:0000313" key="8">
    <source>
        <dbReference type="EMBL" id="TCS72423.1"/>
    </source>
</evidence>
<name>A0A4R3JYR4_9PROT</name>
<dbReference type="CDD" id="cd08071">
    <property type="entry name" value="MPN_DUF2466"/>
    <property type="match status" value="1"/>
</dbReference>
<keyword evidence="2" id="KW-0479">Metal-binding</keyword>
<gene>
    <name evidence="8" type="ORF">EDC61_10577</name>
</gene>
<evidence type="ECO:0000256" key="1">
    <source>
        <dbReference type="ARBA" id="ARBA00022670"/>
    </source>
</evidence>
<dbReference type="NCBIfam" id="TIGR00608">
    <property type="entry name" value="radc"/>
    <property type="match status" value="1"/>
</dbReference>
<keyword evidence="5" id="KW-0482">Metalloprotease</keyword>
<reference evidence="8 9" key="1">
    <citation type="submission" date="2019-03" db="EMBL/GenBank/DDBJ databases">
        <title>Genomic Encyclopedia of Type Strains, Phase IV (KMG-IV): sequencing the most valuable type-strain genomes for metagenomic binning, comparative biology and taxonomic classification.</title>
        <authorList>
            <person name="Goeker M."/>
        </authorList>
    </citation>
    <scope>NUCLEOTIDE SEQUENCE [LARGE SCALE GENOMIC DNA]</scope>
    <source>
        <strain evidence="8 9">DSM 103923</strain>
    </source>
</reference>
<dbReference type="Proteomes" id="UP000295135">
    <property type="component" value="Unassembled WGS sequence"/>
</dbReference>
<dbReference type="GO" id="GO:0008237">
    <property type="term" value="F:metallopeptidase activity"/>
    <property type="evidence" value="ECO:0007669"/>
    <property type="project" value="UniProtKB-KW"/>
</dbReference>
<dbReference type="GO" id="GO:0006508">
    <property type="term" value="P:proteolysis"/>
    <property type="evidence" value="ECO:0007669"/>
    <property type="project" value="UniProtKB-KW"/>
</dbReference>
<keyword evidence="4" id="KW-0862">Zinc</keyword>
<dbReference type="PROSITE" id="PS50249">
    <property type="entry name" value="MPN"/>
    <property type="match status" value="1"/>
</dbReference>
<dbReference type="PANTHER" id="PTHR30471">
    <property type="entry name" value="DNA REPAIR PROTEIN RADC"/>
    <property type="match status" value="1"/>
</dbReference>
<proteinExistence type="inferred from homology"/>
<dbReference type="GO" id="GO:0046872">
    <property type="term" value="F:metal ion binding"/>
    <property type="evidence" value="ECO:0007669"/>
    <property type="project" value="UniProtKB-KW"/>
</dbReference>
<evidence type="ECO:0000256" key="6">
    <source>
        <dbReference type="RuleBase" id="RU003797"/>
    </source>
</evidence>
<sequence length="224" mass="24373">MAISDWPAGERPRERLLAQGAPALSDAELLAIFLRTGVKGKSAVALARELLGHFGGLNRLFAATEKECRGFAGLGQAKYAQLQAVIEMARRALREELHQGDVLASPAAVRDYLRLKLAGLPHEVFAALFLDAQNRVLAVEELFRGTLSQASVYPREVVKRALTHNAAGVIFAHNHPSGVAEPSQADRWLTDQLKAALNLIEVRVLDHFVVAGPEAVSFAERGWL</sequence>
<dbReference type="EMBL" id="SLZY01000005">
    <property type="protein sequence ID" value="TCS72423.1"/>
    <property type="molecule type" value="Genomic_DNA"/>
</dbReference>
<dbReference type="Pfam" id="PF20582">
    <property type="entry name" value="UPF0758_N"/>
    <property type="match status" value="1"/>
</dbReference>
<comment type="similarity">
    <text evidence="6">Belongs to the UPF0758 family.</text>
</comment>
<feature type="domain" description="MPN" evidence="7">
    <location>
        <begin position="102"/>
        <end position="224"/>
    </location>
</feature>
<dbReference type="SUPFAM" id="SSF47781">
    <property type="entry name" value="RuvA domain 2-like"/>
    <property type="match status" value="1"/>
</dbReference>
<dbReference type="Gene3D" id="3.40.140.10">
    <property type="entry name" value="Cytidine Deaminase, domain 2"/>
    <property type="match status" value="1"/>
</dbReference>
<dbReference type="OrthoDB" id="9804482at2"/>
<dbReference type="InterPro" id="IPR046778">
    <property type="entry name" value="UPF0758_N"/>
</dbReference>